<protein>
    <submittedName>
        <fullName evidence="1">Uncharacterized protein</fullName>
    </submittedName>
</protein>
<comment type="caution">
    <text evidence="1">The sequence shown here is derived from an EMBL/GenBank/DDBJ whole genome shotgun (WGS) entry which is preliminary data.</text>
</comment>
<dbReference type="EMBL" id="LNZH02000092">
    <property type="protein sequence ID" value="OCB91352.1"/>
    <property type="molecule type" value="Genomic_DNA"/>
</dbReference>
<keyword evidence="2" id="KW-1185">Reference proteome</keyword>
<proteinExistence type="predicted"/>
<dbReference type="AlphaFoldDB" id="A0A9Q5N9A8"/>
<gene>
    <name evidence="1" type="ORF">A7U60_g1391</name>
</gene>
<name>A0A9Q5N9A8_SANBA</name>
<accession>A0A9Q5N9A8</accession>
<dbReference type="OrthoDB" id="3261131at2759"/>
<sequence>MPKSRTQIHIDPVFSSHFSGFQNIGKDNKYFDFRFTNRYNEGVEHRLIHLAETQEHGTIFHKFTRALNRIAHVMLQFRSCTANSWLSRGSRGLKYVGNGVFPARSAAYSNPGTGYNELWTLIHTFHEKCLVHGDLHHPDIMNDGYCYLTLTREESYPTANLCKELMEGRSNNGLKITKEDDNRILTNTLNALPRSES</sequence>
<evidence type="ECO:0000313" key="1">
    <source>
        <dbReference type="EMBL" id="OCB91352.1"/>
    </source>
</evidence>
<reference evidence="1" key="1">
    <citation type="submission" date="2016-06" db="EMBL/GenBank/DDBJ databases">
        <title>Draft Genome sequence of the fungus Inonotus baumii.</title>
        <authorList>
            <person name="Zhu H."/>
            <person name="Lin W."/>
        </authorList>
    </citation>
    <scope>NUCLEOTIDE SEQUENCE</scope>
    <source>
        <strain evidence="1">821</strain>
    </source>
</reference>
<evidence type="ECO:0000313" key="2">
    <source>
        <dbReference type="Proteomes" id="UP000757232"/>
    </source>
</evidence>
<dbReference type="Proteomes" id="UP000757232">
    <property type="component" value="Unassembled WGS sequence"/>
</dbReference>
<organism evidence="1 2">
    <name type="scientific">Sanghuangporus baumii</name>
    <name type="common">Phellinus baumii</name>
    <dbReference type="NCBI Taxonomy" id="108892"/>
    <lineage>
        <taxon>Eukaryota</taxon>
        <taxon>Fungi</taxon>
        <taxon>Dikarya</taxon>
        <taxon>Basidiomycota</taxon>
        <taxon>Agaricomycotina</taxon>
        <taxon>Agaricomycetes</taxon>
        <taxon>Hymenochaetales</taxon>
        <taxon>Hymenochaetaceae</taxon>
        <taxon>Sanghuangporus</taxon>
    </lineage>
</organism>